<evidence type="ECO:0008006" key="4">
    <source>
        <dbReference type="Google" id="ProtNLM"/>
    </source>
</evidence>
<dbReference type="PROSITE" id="PS51257">
    <property type="entry name" value="PROKAR_LIPOPROTEIN"/>
    <property type="match status" value="1"/>
</dbReference>
<dbReference type="Proteomes" id="UP000249739">
    <property type="component" value="Unassembled WGS sequence"/>
</dbReference>
<evidence type="ECO:0000256" key="1">
    <source>
        <dbReference type="SAM" id="SignalP"/>
    </source>
</evidence>
<dbReference type="EMBL" id="QFOT01000013">
    <property type="protein sequence ID" value="PZP56857.1"/>
    <property type="molecule type" value="Genomic_DNA"/>
</dbReference>
<name>A0A2W5FSR7_9BACT</name>
<protein>
    <recommendedName>
        <fullName evidence="4">DUF4156 domain-containing protein</fullName>
    </recommendedName>
</protein>
<accession>A0A2W5FSR7</accession>
<sequence length="104" mass="11049">MKPYFLASIAIAAVTLAACASNDDPYYKTKISTPNIVAGCKYIGNISSSSQNYGFFNETANEQRIKNAKKSGYNLGATDIVLDPAIENGNTTITNGKAYVCPGN</sequence>
<evidence type="ECO:0000313" key="2">
    <source>
        <dbReference type="EMBL" id="PZP56857.1"/>
    </source>
</evidence>
<dbReference type="AlphaFoldDB" id="A0A2W5FSR7"/>
<gene>
    <name evidence="2" type="ORF">DI586_02250</name>
</gene>
<proteinExistence type="predicted"/>
<reference evidence="2 3" key="1">
    <citation type="submission" date="2017-08" db="EMBL/GenBank/DDBJ databases">
        <title>Infants hospitalized years apart are colonized by the same room-sourced microbial strains.</title>
        <authorList>
            <person name="Brooks B."/>
            <person name="Olm M.R."/>
            <person name="Firek B.A."/>
            <person name="Baker R."/>
            <person name="Thomas B.C."/>
            <person name="Morowitz M.J."/>
            <person name="Banfield J.F."/>
        </authorList>
    </citation>
    <scope>NUCLEOTIDE SEQUENCE [LARGE SCALE GENOMIC DNA]</scope>
    <source>
        <strain evidence="2">S2_006_000_R2_64</strain>
    </source>
</reference>
<keyword evidence="1" id="KW-0732">Signal</keyword>
<feature type="signal peptide" evidence="1">
    <location>
        <begin position="1"/>
        <end position="20"/>
    </location>
</feature>
<comment type="caution">
    <text evidence="2">The sequence shown here is derived from an EMBL/GenBank/DDBJ whole genome shotgun (WGS) entry which is preliminary data.</text>
</comment>
<evidence type="ECO:0000313" key="3">
    <source>
        <dbReference type="Proteomes" id="UP000249739"/>
    </source>
</evidence>
<feature type="chain" id="PRO_5016084357" description="DUF4156 domain-containing protein" evidence="1">
    <location>
        <begin position="21"/>
        <end position="104"/>
    </location>
</feature>
<organism evidence="2 3">
    <name type="scientific">Micavibrio aeruginosavorus</name>
    <dbReference type="NCBI Taxonomy" id="349221"/>
    <lineage>
        <taxon>Bacteria</taxon>
        <taxon>Pseudomonadati</taxon>
        <taxon>Bdellovibrionota</taxon>
        <taxon>Bdellovibrionia</taxon>
        <taxon>Bdellovibrionales</taxon>
        <taxon>Pseudobdellovibrionaceae</taxon>
        <taxon>Micavibrio</taxon>
    </lineage>
</organism>